<protein>
    <submittedName>
        <fullName evidence="1">Uncharacterized protein</fullName>
    </submittedName>
</protein>
<dbReference type="RefSeq" id="WP_379018350.1">
    <property type="nucleotide sequence ID" value="NZ_JBHRTA010000003.1"/>
</dbReference>
<dbReference type="Proteomes" id="UP001595526">
    <property type="component" value="Unassembled WGS sequence"/>
</dbReference>
<proteinExistence type="predicted"/>
<keyword evidence="2" id="KW-1185">Reference proteome</keyword>
<gene>
    <name evidence="1" type="ORF">ACFOET_00280</name>
</gene>
<evidence type="ECO:0000313" key="2">
    <source>
        <dbReference type="Proteomes" id="UP001595526"/>
    </source>
</evidence>
<reference evidence="2" key="1">
    <citation type="journal article" date="2019" name="Int. J. Syst. Evol. Microbiol.">
        <title>The Global Catalogue of Microorganisms (GCM) 10K type strain sequencing project: providing services to taxonomists for standard genome sequencing and annotation.</title>
        <authorList>
            <consortium name="The Broad Institute Genomics Platform"/>
            <consortium name="The Broad Institute Genome Sequencing Center for Infectious Disease"/>
            <person name="Wu L."/>
            <person name="Ma J."/>
        </authorList>
    </citation>
    <scope>NUCLEOTIDE SEQUENCE [LARGE SCALE GENOMIC DNA]</scope>
    <source>
        <strain evidence="2">KCTC 52416</strain>
    </source>
</reference>
<evidence type="ECO:0000313" key="1">
    <source>
        <dbReference type="EMBL" id="MFC3196035.1"/>
    </source>
</evidence>
<accession>A0ABV7JD65</accession>
<organism evidence="1 2">
    <name type="scientific">Parapedobacter deserti</name>
    <dbReference type="NCBI Taxonomy" id="1912957"/>
    <lineage>
        <taxon>Bacteria</taxon>
        <taxon>Pseudomonadati</taxon>
        <taxon>Bacteroidota</taxon>
        <taxon>Sphingobacteriia</taxon>
        <taxon>Sphingobacteriales</taxon>
        <taxon>Sphingobacteriaceae</taxon>
        <taxon>Parapedobacter</taxon>
    </lineage>
</organism>
<comment type="caution">
    <text evidence="1">The sequence shown here is derived from an EMBL/GenBank/DDBJ whole genome shotgun (WGS) entry which is preliminary data.</text>
</comment>
<dbReference type="EMBL" id="JBHRTA010000003">
    <property type="protein sequence ID" value="MFC3196035.1"/>
    <property type="molecule type" value="Genomic_DNA"/>
</dbReference>
<name>A0ABV7JD65_9SPHI</name>
<sequence length="63" mass="6852">MIEEAIDAPSPFIEMFGRLAEANAVHHQNLVSHCGAPSRLIELAGFDEIESPEAHLVSLIVLD</sequence>